<dbReference type="EMBL" id="LAEV01001568">
    <property type="protein sequence ID" value="KKA27792.1"/>
    <property type="molecule type" value="Genomic_DNA"/>
</dbReference>
<dbReference type="InterPro" id="IPR007219">
    <property type="entry name" value="XnlR_reg_dom"/>
</dbReference>
<dbReference type="CDD" id="cd12148">
    <property type="entry name" value="fungal_TF_MHR"/>
    <property type="match status" value="1"/>
</dbReference>
<dbReference type="PANTHER" id="PTHR47425:SF2">
    <property type="entry name" value="FARB-RELATED"/>
    <property type="match status" value="1"/>
</dbReference>
<dbReference type="PROSITE" id="PS00463">
    <property type="entry name" value="ZN2_CY6_FUNGAL_1"/>
    <property type="match status" value="1"/>
</dbReference>
<dbReference type="CDD" id="cd00067">
    <property type="entry name" value="GAL4"/>
    <property type="match status" value="1"/>
</dbReference>
<dbReference type="GO" id="GO:0003677">
    <property type="term" value="F:DNA binding"/>
    <property type="evidence" value="ECO:0007669"/>
    <property type="project" value="InterPro"/>
</dbReference>
<dbReference type="Pfam" id="PF04082">
    <property type="entry name" value="Fungal_trans"/>
    <property type="match status" value="1"/>
</dbReference>
<dbReference type="Gene3D" id="4.10.240.10">
    <property type="entry name" value="Zn(2)-C6 fungal-type DNA-binding domain"/>
    <property type="match status" value="1"/>
</dbReference>
<dbReference type="SMART" id="SM00906">
    <property type="entry name" value="Fungal_trans"/>
    <property type="match status" value="1"/>
</dbReference>
<dbReference type="GO" id="GO:0008270">
    <property type="term" value="F:zinc ion binding"/>
    <property type="evidence" value="ECO:0007669"/>
    <property type="project" value="InterPro"/>
</dbReference>
<comment type="caution">
    <text evidence="5">The sequence shown here is derived from an EMBL/GenBank/DDBJ whole genome shotgun (WGS) entry which is preliminary data.</text>
</comment>
<dbReference type="SMART" id="SM00066">
    <property type="entry name" value="GAL4"/>
    <property type="match status" value="1"/>
</dbReference>
<feature type="compositionally biased region" description="Low complexity" evidence="3">
    <location>
        <begin position="48"/>
        <end position="72"/>
    </location>
</feature>
<dbReference type="PROSITE" id="PS50048">
    <property type="entry name" value="ZN2_CY6_FUNGAL_2"/>
    <property type="match status" value="1"/>
</dbReference>
<organism evidence="5 6">
    <name type="scientific">Thielaviopsis punctulata</name>
    <dbReference type="NCBI Taxonomy" id="72032"/>
    <lineage>
        <taxon>Eukaryota</taxon>
        <taxon>Fungi</taxon>
        <taxon>Dikarya</taxon>
        <taxon>Ascomycota</taxon>
        <taxon>Pezizomycotina</taxon>
        <taxon>Sordariomycetes</taxon>
        <taxon>Hypocreomycetidae</taxon>
        <taxon>Microascales</taxon>
        <taxon>Ceratocystidaceae</taxon>
        <taxon>Thielaviopsis</taxon>
    </lineage>
</organism>
<dbReference type="OrthoDB" id="4451586at2759"/>
<feature type="compositionally biased region" description="Polar residues" evidence="3">
    <location>
        <begin position="789"/>
        <end position="800"/>
    </location>
</feature>
<dbReference type="GO" id="GO:0000981">
    <property type="term" value="F:DNA-binding transcription factor activity, RNA polymerase II-specific"/>
    <property type="evidence" value="ECO:0007669"/>
    <property type="project" value="InterPro"/>
</dbReference>
<name>A0A0F4ZB77_9PEZI</name>
<dbReference type="AlphaFoldDB" id="A0A0F4ZB77"/>
<protein>
    <recommendedName>
        <fullName evidence="4">Zn(2)-C6 fungal-type domain-containing protein</fullName>
    </recommendedName>
</protein>
<keyword evidence="6" id="KW-1185">Reference proteome</keyword>
<dbReference type="InterPro" id="IPR036864">
    <property type="entry name" value="Zn2-C6_fun-type_DNA-bd_sf"/>
</dbReference>
<evidence type="ECO:0000259" key="4">
    <source>
        <dbReference type="PROSITE" id="PS50048"/>
    </source>
</evidence>
<dbReference type="InterPro" id="IPR001138">
    <property type="entry name" value="Zn2Cys6_DnaBD"/>
</dbReference>
<feature type="region of interest" description="Disordered" evidence="3">
    <location>
        <begin position="1"/>
        <end position="97"/>
    </location>
</feature>
<dbReference type="InterPro" id="IPR052761">
    <property type="entry name" value="Fungal_Detox/Toxin_TFs"/>
</dbReference>
<feature type="region of interest" description="Disordered" evidence="3">
    <location>
        <begin position="143"/>
        <end position="192"/>
    </location>
</feature>
<accession>A0A0F4ZB77</accession>
<sequence>MNSDASMISVQSSPSPSYTITDTMFACKPQSPTSPKTLPTLAPAMSPGSDSSHGATADAAATGSPPASTAGSNSTASVSAKKPRANSMSSKDAAAHKITKRRAARACVSCRARKVRCDVVEGAPCGNCRWDGIECVVQESRRRKKNLSSVNGIPGPARRVSPAEVQPLSQSPTATASASAAFSNHQGRSLSDISSPANAAAAAMATASVAASVSALEATNADARRILSQSNQSMNAPSLGSPFTTGLSDQLNFTNNENMMAARRAWANLLRQAQNGGNANVFNPMSGQPLASLPAFIRPLPSKIGPDEIAFLHAKGSLTLPSLSIQSALLQAYAEYVHPFMPLLDLHGFLTAVNARNDPRGQISLFLYHCAMFAASAFVGMDYLRECGYSTRKSARKAFYIKARTLYDLDYEADRLILVQGLLLMTFWYESPDDQKDTWHWMGIATSLAHSIGLHRISSLMNVPARKLGLYRRIWWSCFMRDQEIALGMRRPTRIKAGDFNVDMLQESDFDIRPVSDDNTAIPRECRLLRDVRMQRDLAEMAIAKAKLCVLVSHMLKIQYSVHTKGTVPMDSASMLFPNKTIDNVDEVNEVDGSLNRWRAELPESCSNRPLTPFDVEDGKATIAVHRSLLHMIYYTTQSALHRPQFLGMQPAPPHMETKLQQSQEMARIRVRDAATQITRMATDLHELELDRYLPTTGVTIVLPAMIIHMLEMKHHNPQVRDRAVRGFKQCMDVMQTLRTCYAAAEYATGFLDAFLRKASIDIHTESMASMMAKSAPEPQIIPMQQPMTQSATTNMSSVHTPPPETAPSSLPSEMARSIFSQPMMPNLQPMSAIVPPRTNVSATTDSMPAPTLASEAPVLYMATTSPPHTEHDGDSALGSATPRGGSVAAIPEWDEQKMDGATTGSVAPEFEWSGVSTGEFDVDYWLQFPSEVGATDDAFAAANGKTASMSAPPAHEEPDALMWGSDPMGSAVDPMQMDLVNEADMKVLGDEVLTAAA</sequence>
<feature type="domain" description="Zn(2)-C6 fungal-type" evidence="4">
    <location>
        <begin position="106"/>
        <end position="137"/>
    </location>
</feature>
<keyword evidence="2" id="KW-0539">Nucleus</keyword>
<gene>
    <name evidence="5" type="ORF">TD95_003564</name>
</gene>
<dbReference type="Proteomes" id="UP000033483">
    <property type="component" value="Unassembled WGS sequence"/>
</dbReference>
<feature type="compositionally biased region" description="Polar residues" evidence="3">
    <location>
        <begin position="1"/>
        <end position="11"/>
    </location>
</feature>
<evidence type="ECO:0000313" key="6">
    <source>
        <dbReference type="Proteomes" id="UP000033483"/>
    </source>
</evidence>
<reference evidence="5 6" key="1">
    <citation type="submission" date="2015-03" db="EMBL/GenBank/DDBJ databases">
        <authorList>
            <person name="Radwan O."/>
            <person name="Al-Naeli F.A."/>
            <person name="Rendon G.A."/>
            <person name="Fields C."/>
        </authorList>
    </citation>
    <scope>NUCLEOTIDE SEQUENCE [LARGE SCALE GENOMIC DNA]</scope>
    <source>
        <strain evidence="5">CR-DP1</strain>
    </source>
</reference>
<evidence type="ECO:0000256" key="2">
    <source>
        <dbReference type="ARBA" id="ARBA00023242"/>
    </source>
</evidence>
<keyword evidence="1" id="KW-0479">Metal-binding</keyword>
<evidence type="ECO:0000256" key="3">
    <source>
        <dbReference type="SAM" id="MobiDB-lite"/>
    </source>
</evidence>
<dbReference type="GO" id="GO:0006351">
    <property type="term" value="P:DNA-templated transcription"/>
    <property type="evidence" value="ECO:0007669"/>
    <property type="project" value="InterPro"/>
</dbReference>
<feature type="region of interest" description="Disordered" evidence="3">
    <location>
        <begin position="789"/>
        <end position="812"/>
    </location>
</feature>
<dbReference type="SUPFAM" id="SSF57701">
    <property type="entry name" value="Zn2/Cys6 DNA-binding domain"/>
    <property type="match status" value="1"/>
</dbReference>
<feature type="compositionally biased region" description="Low complexity" evidence="3">
    <location>
        <begin position="169"/>
        <end position="183"/>
    </location>
</feature>
<dbReference type="PANTHER" id="PTHR47425">
    <property type="entry name" value="FARB-RELATED"/>
    <property type="match status" value="1"/>
</dbReference>
<proteinExistence type="predicted"/>
<evidence type="ECO:0000256" key="1">
    <source>
        <dbReference type="ARBA" id="ARBA00022723"/>
    </source>
</evidence>
<dbReference type="Pfam" id="PF00172">
    <property type="entry name" value="Zn_clus"/>
    <property type="match status" value="1"/>
</dbReference>
<evidence type="ECO:0000313" key="5">
    <source>
        <dbReference type="EMBL" id="KKA27792.1"/>
    </source>
</evidence>